<reference evidence="3" key="1">
    <citation type="submission" date="2020-11" db="EMBL/GenBank/DDBJ databases">
        <title>Bacterial whole genome sequence for Panacibacter sp. DH6.</title>
        <authorList>
            <person name="Le V."/>
            <person name="Ko S."/>
            <person name="Ahn C.-Y."/>
            <person name="Oh H.-M."/>
        </authorList>
    </citation>
    <scope>NUCLEOTIDE SEQUENCE</scope>
    <source>
        <strain evidence="3">DH6</strain>
    </source>
</reference>
<keyword evidence="1" id="KW-0732">Signal</keyword>
<dbReference type="Proteomes" id="UP000628448">
    <property type="component" value="Unassembled WGS sequence"/>
</dbReference>
<evidence type="ECO:0000313" key="3">
    <source>
        <dbReference type="EMBL" id="MBG9375267.1"/>
    </source>
</evidence>
<dbReference type="InterPro" id="IPR011250">
    <property type="entry name" value="OMP/PagP_B-barrel"/>
</dbReference>
<evidence type="ECO:0000259" key="2">
    <source>
        <dbReference type="Pfam" id="PF13568"/>
    </source>
</evidence>
<evidence type="ECO:0000256" key="1">
    <source>
        <dbReference type="SAM" id="SignalP"/>
    </source>
</evidence>
<keyword evidence="4" id="KW-1185">Reference proteome</keyword>
<evidence type="ECO:0000313" key="4">
    <source>
        <dbReference type="Proteomes" id="UP000628448"/>
    </source>
</evidence>
<sequence length="250" mass="26949">MKHFLTGLLACLFFCSVACAQSVWVGVKGGVSIPNLKSSSSNPVSRGWSSIQGPYFGVVAAYKLSNFFYLQTELNYASQGGKKSGLQAISSKPYTSFFPPGTDVPKYFYAVFSNEVHLNYLELPVLIKLEYALNNQFGLFVNGGPYVGYLLSAKNLSSGKSNVYFDEQLTQPALPAPADFAATTNVINDINRFNVGVQGGLGVSLKLKNDSKFFLTAGGNYGFRPIQKDEANGQSNTGAATVILGYMLGF</sequence>
<feature type="domain" description="Outer membrane protein beta-barrel" evidence="2">
    <location>
        <begin position="20"/>
        <end position="226"/>
    </location>
</feature>
<dbReference type="Pfam" id="PF13568">
    <property type="entry name" value="OMP_b-brl_2"/>
    <property type="match status" value="1"/>
</dbReference>
<feature type="signal peptide" evidence="1">
    <location>
        <begin position="1"/>
        <end position="20"/>
    </location>
</feature>
<proteinExistence type="predicted"/>
<dbReference type="RefSeq" id="WP_196989325.1">
    <property type="nucleotide sequence ID" value="NZ_JADWYR010000001.1"/>
</dbReference>
<gene>
    <name evidence="3" type="ORF">I5907_03425</name>
</gene>
<name>A0A931GYC4_9BACT</name>
<dbReference type="EMBL" id="JADWYR010000001">
    <property type="protein sequence ID" value="MBG9375267.1"/>
    <property type="molecule type" value="Genomic_DNA"/>
</dbReference>
<dbReference type="InterPro" id="IPR025665">
    <property type="entry name" value="Beta-barrel_OMP_2"/>
</dbReference>
<feature type="chain" id="PRO_5038127112" evidence="1">
    <location>
        <begin position="21"/>
        <end position="250"/>
    </location>
</feature>
<dbReference type="SUPFAM" id="SSF56925">
    <property type="entry name" value="OMPA-like"/>
    <property type="match status" value="1"/>
</dbReference>
<dbReference type="AlphaFoldDB" id="A0A931GYC4"/>
<comment type="caution">
    <text evidence="3">The sequence shown here is derived from an EMBL/GenBank/DDBJ whole genome shotgun (WGS) entry which is preliminary data.</text>
</comment>
<accession>A0A931GYC4</accession>
<protein>
    <submittedName>
        <fullName evidence="3">PorT family protein</fullName>
    </submittedName>
</protein>
<organism evidence="3 4">
    <name type="scientific">Panacibacter microcysteis</name>
    <dbReference type="NCBI Taxonomy" id="2793269"/>
    <lineage>
        <taxon>Bacteria</taxon>
        <taxon>Pseudomonadati</taxon>
        <taxon>Bacteroidota</taxon>
        <taxon>Chitinophagia</taxon>
        <taxon>Chitinophagales</taxon>
        <taxon>Chitinophagaceae</taxon>
        <taxon>Panacibacter</taxon>
    </lineage>
</organism>